<evidence type="ECO:0000256" key="1">
    <source>
        <dbReference type="SAM" id="MobiDB-lite"/>
    </source>
</evidence>
<name>A0AA94HU68_DESDE</name>
<evidence type="ECO:0000313" key="3">
    <source>
        <dbReference type="EMBL" id="SFW63502.1"/>
    </source>
</evidence>
<comment type="caution">
    <text evidence="3">The sequence shown here is derived from an EMBL/GenBank/DDBJ whole genome shotgun (WGS) entry which is preliminary data.</text>
</comment>
<proteinExistence type="predicted"/>
<feature type="transmembrane region" description="Helical" evidence="2">
    <location>
        <begin position="6"/>
        <end position="26"/>
    </location>
</feature>
<gene>
    <name evidence="3" type="ORF">SAMN02910291_02219</name>
</gene>
<feature type="region of interest" description="Disordered" evidence="1">
    <location>
        <begin position="30"/>
        <end position="53"/>
    </location>
</feature>
<evidence type="ECO:0000313" key="4">
    <source>
        <dbReference type="Proteomes" id="UP000182680"/>
    </source>
</evidence>
<evidence type="ECO:0000256" key="2">
    <source>
        <dbReference type="SAM" id="Phobius"/>
    </source>
</evidence>
<organism evidence="3 4">
    <name type="scientific">Desulfovibrio desulfuricans</name>
    <dbReference type="NCBI Taxonomy" id="876"/>
    <lineage>
        <taxon>Bacteria</taxon>
        <taxon>Pseudomonadati</taxon>
        <taxon>Thermodesulfobacteriota</taxon>
        <taxon>Desulfovibrionia</taxon>
        <taxon>Desulfovibrionales</taxon>
        <taxon>Desulfovibrionaceae</taxon>
        <taxon>Desulfovibrio</taxon>
    </lineage>
</organism>
<feature type="compositionally biased region" description="Basic and acidic residues" evidence="1">
    <location>
        <begin position="37"/>
        <end position="46"/>
    </location>
</feature>
<protein>
    <submittedName>
        <fullName evidence="3">Uncharacterized protein</fullName>
    </submittedName>
</protein>
<dbReference type="RefSeq" id="WP_096152732.1">
    <property type="nucleotide sequence ID" value="NZ_FPIW01000049.1"/>
</dbReference>
<keyword evidence="2" id="KW-0472">Membrane</keyword>
<accession>A0AA94HU68</accession>
<dbReference type="EMBL" id="FPIW01000049">
    <property type="protein sequence ID" value="SFW63502.1"/>
    <property type="molecule type" value="Genomic_DNA"/>
</dbReference>
<dbReference type="Proteomes" id="UP000182680">
    <property type="component" value="Unassembled WGS sequence"/>
</dbReference>
<sequence>MSNKWVFIGGILAGVAGVFTAAAISMELEGRQSGTRDTVDEPEKLALPESEGM</sequence>
<keyword evidence="2" id="KW-1133">Transmembrane helix</keyword>
<dbReference type="AlphaFoldDB" id="A0AA94HU68"/>
<reference evidence="4" key="1">
    <citation type="submission" date="2016-11" db="EMBL/GenBank/DDBJ databases">
        <authorList>
            <person name="Jaros S."/>
            <person name="Januszkiewicz K."/>
            <person name="Wedrychowicz H."/>
        </authorList>
    </citation>
    <scope>NUCLEOTIDE SEQUENCE [LARGE SCALE GENOMIC DNA]</scope>
    <source>
        <strain evidence="4">DSM 7057</strain>
    </source>
</reference>
<keyword evidence="2" id="KW-0812">Transmembrane</keyword>